<keyword evidence="2" id="KW-1185">Reference proteome</keyword>
<dbReference type="Pfam" id="PF13646">
    <property type="entry name" value="HEAT_2"/>
    <property type="match status" value="1"/>
</dbReference>
<comment type="caution">
    <text evidence="1">The sequence shown here is derived from an EMBL/GenBank/DDBJ whole genome shotgun (WGS) entry which is preliminary data.</text>
</comment>
<dbReference type="EMBL" id="MUJZ01064128">
    <property type="protein sequence ID" value="OTF70758.1"/>
    <property type="molecule type" value="Genomic_DNA"/>
</dbReference>
<dbReference type="SMART" id="SM00567">
    <property type="entry name" value="EZ_HEAT"/>
    <property type="match status" value="2"/>
</dbReference>
<dbReference type="PANTHER" id="PTHR12697:SF5">
    <property type="entry name" value="DEOXYHYPUSINE HYDROXYLASE"/>
    <property type="match status" value="1"/>
</dbReference>
<dbReference type="Proteomes" id="UP000194236">
    <property type="component" value="Unassembled WGS sequence"/>
</dbReference>
<dbReference type="Gene3D" id="1.25.10.10">
    <property type="entry name" value="Leucine-rich Repeat Variant"/>
    <property type="match status" value="1"/>
</dbReference>
<dbReference type="InterPro" id="IPR004155">
    <property type="entry name" value="PBS_lyase_HEAT"/>
</dbReference>
<dbReference type="PANTHER" id="PTHR12697">
    <property type="entry name" value="PBS LYASE HEAT-LIKE PROTEIN"/>
    <property type="match status" value="1"/>
</dbReference>
<accession>A0A1Y3ASC2</accession>
<name>A0A1Y3ASC2_EURMA</name>
<proteinExistence type="predicted"/>
<protein>
    <submittedName>
        <fullName evidence="1">Deoxyhypusine hydroxylase-like protein</fullName>
    </submittedName>
</protein>
<dbReference type="SUPFAM" id="SSF48371">
    <property type="entry name" value="ARM repeat"/>
    <property type="match status" value="1"/>
</dbReference>
<dbReference type="AlphaFoldDB" id="A0A1Y3ASC2"/>
<dbReference type="GO" id="GO:0019135">
    <property type="term" value="F:deoxyhypusine monooxygenase activity"/>
    <property type="evidence" value="ECO:0007669"/>
    <property type="project" value="TreeGrafter"/>
</dbReference>
<sequence length="116" mass="13010">MFSLRNLNTDESAMALADGLECQDSALFRHEIAFVLGQMQRPITTAKLAKVLAEKSENEMVRHECAEALGAIATDETNQILKDYLNDDIRVVRESAIVALDVSDYNNSEQFQFLNN</sequence>
<reference evidence="1 2" key="1">
    <citation type="submission" date="2017-03" db="EMBL/GenBank/DDBJ databases">
        <title>Genome Survey of Euroglyphus maynei.</title>
        <authorList>
            <person name="Arlian L.G."/>
            <person name="Morgan M.S."/>
            <person name="Rider S.D."/>
        </authorList>
    </citation>
    <scope>NUCLEOTIDE SEQUENCE [LARGE SCALE GENOMIC DNA]</scope>
    <source>
        <strain evidence="1">Arlian Lab</strain>
        <tissue evidence="1">Whole body</tissue>
    </source>
</reference>
<dbReference type="InterPro" id="IPR016024">
    <property type="entry name" value="ARM-type_fold"/>
</dbReference>
<evidence type="ECO:0000313" key="1">
    <source>
        <dbReference type="EMBL" id="OTF70758.1"/>
    </source>
</evidence>
<evidence type="ECO:0000313" key="2">
    <source>
        <dbReference type="Proteomes" id="UP000194236"/>
    </source>
</evidence>
<dbReference type="InterPro" id="IPR011989">
    <property type="entry name" value="ARM-like"/>
</dbReference>
<organism evidence="1 2">
    <name type="scientific">Euroglyphus maynei</name>
    <name type="common">Mayne's house dust mite</name>
    <dbReference type="NCBI Taxonomy" id="6958"/>
    <lineage>
        <taxon>Eukaryota</taxon>
        <taxon>Metazoa</taxon>
        <taxon>Ecdysozoa</taxon>
        <taxon>Arthropoda</taxon>
        <taxon>Chelicerata</taxon>
        <taxon>Arachnida</taxon>
        <taxon>Acari</taxon>
        <taxon>Acariformes</taxon>
        <taxon>Sarcoptiformes</taxon>
        <taxon>Astigmata</taxon>
        <taxon>Psoroptidia</taxon>
        <taxon>Analgoidea</taxon>
        <taxon>Pyroglyphidae</taxon>
        <taxon>Pyroglyphinae</taxon>
        <taxon>Euroglyphus</taxon>
    </lineage>
</organism>
<gene>
    <name evidence="1" type="ORF">BLA29_003325</name>
</gene>
<dbReference type="OrthoDB" id="421002at2759"/>